<feature type="region of interest" description="Disordered" evidence="1">
    <location>
        <begin position="43"/>
        <end position="82"/>
    </location>
</feature>
<dbReference type="Pfam" id="PF11006">
    <property type="entry name" value="DUF2845"/>
    <property type="match status" value="1"/>
</dbReference>
<dbReference type="HOGENOM" id="CLU_160686_1_0_7"/>
<dbReference type="OrthoDB" id="5522210at2"/>
<dbReference type="Proteomes" id="UP000007587">
    <property type="component" value="Chromosome"/>
</dbReference>
<reference evidence="3 4" key="1">
    <citation type="journal article" date="2012" name="J. Bacteriol.">
        <title>Complete Genome Sequence of the Fruiting Myxobacterium Corallococcus coralloides DSM 2259.</title>
        <authorList>
            <person name="Huntley S."/>
            <person name="Zhang Y."/>
            <person name="Treuner-Lange A."/>
            <person name="Kneip S."/>
            <person name="Sensen C.W."/>
            <person name="Sogaard-Andersen L."/>
        </authorList>
    </citation>
    <scope>NUCLEOTIDE SEQUENCE [LARGE SCALE GENOMIC DNA]</scope>
    <source>
        <strain evidence="4">ATCC 25202 / DSM 2259 / NBRC 100086 / M2</strain>
    </source>
</reference>
<keyword evidence="4" id="KW-1185">Reference proteome</keyword>
<dbReference type="RefSeq" id="WP_014397568.1">
    <property type="nucleotide sequence ID" value="NC_017030.1"/>
</dbReference>
<dbReference type="STRING" id="1144275.COCOR_04765"/>
<evidence type="ECO:0000256" key="2">
    <source>
        <dbReference type="SAM" id="SignalP"/>
    </source>
</evidence>
<dbReference type="InParanoid" id="H8MKT5"/>
<sequence>MRTLPAALAFVACLALPSLAHAASLRCGNKLVSEGASQTDAVAKCGQPVSTETKRERVTTKSRDGRGDGSRREGNSTEYSASSTVEEWTYNFGPNRLMQIAIFRDGLLVDVRSGGYGY</sequence>
<name>H8MKT5_CORCM</name>
<accession>H8MKT5</accession>
<feature type="compositionally biased region" description="Basic and acidic residues" evidence="1">
    <location>
        <begin position="52"/>
        <end position="75"/>
    </location>
</feature>
<keyword evidence="2" id="KW-0732">Signal</keyword>
<evidence type="ECO:0008006" key="5">
    <source>
        <dbReference type="Google" id="ProtNLM"/>
    </source>
</evidence>
<proteinExistence type="predicted"/>
<evidence type="ECO:0000313" key="3">
    <source>
        <dbReference type="EMBL" id="AFE06016.1"/>
    </source>
</evidence>
<dbReference type="KEGG" id="ccx:COCOR_04765"/>
<gene>
    <name evidence="3" type="ordered locus">COCOR_04765</name>
</gene>
<dbReference type="eggNOG" id="ENOG5033EDZ">
    <property type="taxonomic scope" value="Bacteria"/>
</dbReference>
<protein>
    <recommendedName>
        <fullName evidence="5">Lipoprotein</fullName>
    </recommendedName>
</protein>
<feature type="signal peptide" evidence="2">
    <location>
        <begin position="1"/>
        <end position="22"/>
    </location>
</feature>
<evidence type="ECO:0000313" key="4">
    <source>
        <dbReference type="Proteomes" id="UP000007587"/>
    </source>
</evidence>
<feature type="chain" id="PRO_5003616088" description="Lipoprotein" evidence="2">
    <location>
        <begin position="23"/>
        <end position="118"/>
    </location>
</feature>
<evidence type="ECO:0000256" key="1">
    <source>
        <dbReference type="SAM" id="MobiDB-lite"/>
    </source>
</evidence>
<dbReference type="AlphaFoldDB" id="H8MKT5"/>
<organism evidence="3 4">
    <name type="scientific">Corallococcus coralloides (strain ATCC 25202 / DSM 2259 / NBRC 100086 / M2)</name>
    <name type="common">Myxococcus coralloides</name>
    <dbReference type="NCBI Taxonomy" id="1144275"/>
    <lineage>
        <taxon>Bacteria</taxon>
        <taxon>Pseudomonadati</taxon>
        <taxon>Myxococcota</taxon>
        <taxon>Myxococcia</taxon>
        <taxon>Myxococcales</taxon>
        <taxon>Cystobacterineae</taxon>
        <taxon>Myxococcaceae</taxon>
        <taxon>Corallococcus</taxon>
    </lineage>
</organism>
<dbReference type="InterPro" id="IPR021268">
    <property type="entry name" value="DUF2845"/>
</dbReference>
<reference evidence="4" key="2">
    <citation type="submission" date="2012-03" db="EMBL/GenBank/DDBJ databases">
        <title>Genome sequence of the fruiting myxobacterium Corallococcus coralloides DSM 2259.</title>
        <authorList>
            <person name="Huntley S."/>
            <person name="Zhang Y."/>
            <person name="Treuner-Lange A."/>
            <person name="Sensen C.W."/>
            <person name="Sogaard-Andersen L."/>
        </authorList>
    </citation>
    <scope>NUCLEOTIDE SEQUENCE [LARGE SCALE GENOMIC DNA]</scope>
    <source>
        <strain evidence="4">ATCC 25202 / DSM 2259 / NBRC 100086 / M2</strain>
    </source>
</reference>
<dbReference type="EMBL" id="CP003389">
    <property type="protein sequence ID" value="AFE06016.1"/>
    <property type="molecule type" value="Genomic_DNA"/>
</dbReference>